<accession>A0A1I0XFY3</accession>
<organism evidence="1 2">
    <name type="scientific">Algoriphagus aquimarinus</name>
    <dbReference type="NCBI Taxonomy" id="237018"/>
    <lineage>
        <taxon>Bacteria</taxon>
        <taxon>Pseudomonadati</taxon>
        <taxon>Bacteroidota</taxon>
        <taxon>Cytophagia</taxon>
        <taxon>Cytophagales</taxon>
        <taxon>Cyclobacteriaceae</taxon>
        <taxon>Algoriphagus</taxon>
    </lineage>
</organism>
<dbReference type="STRING" id="237018.SAMN04489723_103129"/>
<dbReference type="EMBL" id="FOKK01000003">
    <property type="protein sequence ID" value="SFA99148.1"/>
    <property type="molecule type" value="Genomic_DNA"/>
</dbReference>
<keyword evidence="2" id="KW-1185">Reference proteome</keyword>
<dbReference type="Proteomes" id="UP000198790">
    <property type="component" value="Unassembled WGS sequence"/>
</dbReference>
<reference evidence="1 2" key="1">
    <citation type="submission" date="2016-10" db="EMBL/GenBank/DDBJ databases">
        <authorList>
            <person name="de Groot N.N."/>
        </authorList>
    </citation>
    <scope>NUCLEOTIDE SEQUENCE [LARGE SCALE GENOMIC DNA]</scope>
    <source>
        <strain evidence="1 2">DSM 23399</strain>
    </source>
</reference>
<protein>
    <submittedName>
        <fullName evidence="1">Uncharacterized protein</fullName>
    </submittedName>
</protein>
<name>A0A1I0XFY3_9BACT</name>
<sequence>MAKVGIILFWMEMADNNEFFLVSSYQITNESLLPNIYTPSGRNGLNTFRTAKLTL</sequence>
<evidence type="ECO:0000313" key="2">
    <source>
        <dbReference type="Proteomes" id="UP000198790"/>
    </source>
</evidence>
<proteinExistence type="predicted"/>
<gene>
    <name evidence="1" type="ORF">SAMN04489723_103129</name>
</gene>
<dbReference type="AlphaFoldDB" id="A0A1I0XFY3"/>
<evidence type="ECO:0000313" key="1">
    <source>
        <dbReference type="EMBL" id="SFA99148.1"/>
    </source>
</evidence>